<sequence>MPGLSGLGFFQKKPPAPGLYTGSEYVLLQAVKLRIIRERPAGEDLPRIYKYGCGKNCDVQPFHRSTRTLFRSEDPEIKISCIDMNF</sequence>
<evidence type="ECO:0000313" key="1">
    <source>
        <dbReference type="EMBL" id="KWZ77789.1"/>
    </source>
</evidence>
<organism evidence="1 2">
    <name type="scientific">Heyndrickxia coagulans</name>
    <name type="common">Weizmannia coagulans</name>
    <dbReference type="NCBI Taxonomy" id="1398"/>
    <lineage>
        <taxon>Bacteria</taxon>
        <taxon>Bacillati</taxon>
        <taxon>Bacillota</taxon>
        <taxon>Bacilli</taxon>
        <taxon>Bacillales</taxon>
        <taxon>Bacillaceae</taxon>
        <taxon>Heyndrickxia</taxon>
    </lineage>
</organism>
<dbReference type="Proteomes" id="UP000070376">
    <property type="component" value="Unassembled WGS sequence"/>
</dbReference>
<dbReference type="PATRIC" id="fig|1398.22.peg.3225"/>
<dbReference type="AlphaFoldDB" id="A0A133KE08"/>
<protein>
    <submittedName>
        <fullName evidence="1">Uncharacterized protein</fullName>
    </submittedName>
</protein>
<evidence type="ECO:0000313" key="2">
    <source>
        <dbReference type="Proteomes" id="UP000070376"/>
    </source>
</evidence>
<accession>A0A133KE08</accession>
<reference evidence="2" key="1">
    <citation type="submission" date="2016-01" db="EMBL/GenBank/DDBJ databases">
        <authorList>
            <person name="Mitreva M."/>
            <person name="Pepin K.H."/>
            <person name="Mihindukulasuriya K.A."/>
            <person name="Fulton R."/>
            <person name="Fronick C."/>
            <person name="O'Laughlin M."/>
            <person name="Miner T."/>
            <person name="Herter B."/>
            <person name="Rosa B.A."/>
            <person name="Cordes M."/>
            <person name="Tomlinson C."/>
            <person name="Wollam A."/>
            <person name="Palsikar V.B."/>
            <person name="Mardis E.R."/>
            <person name="Wilson R.K."/>
        </authorList>
    </citation>
    <scope>NUCLEOTIDE SEQUENCE [LARGE SCALE GENOMIC DNA]</scope>
    <source>
        <strain evidence="2">GED7749B</strain>
    </source>
</reference>
<gene>
    <name evidence="1" type="ORF">HMPREF3213_03219</name>
</gene>
<comment type="caution">
    <text evidence="1">The sequence shown here is derived from an EMBL/GenBank/DDBJ whole genome shotgun (WGS) entry which is preliminary data.</text>
</comment>
<proteinExistence type="predicted"/>
<name>A0A133KE08_HEYCO</name>
<dbReference type="EMBL" id="LRPN01000164">
    <property type="protein sequence ID" value="KWZ77789.1"/>
    <property type="molecule type" value="Genomic_DNA"/>
</dbReference>